<dbReference type="EMBL" id="JAFLNM010000002">
    <property type="protein sequence ID" value="MBO0342170.1"/>
    <property type="molecule type" value="Genomic_DNA"/>
</dbReference>
<sequence>MRLLLKSLIIYFVVCSCSNNNPEPYENEDLSLSLKAPNGELLANNLKELSKKLSIDSNNLQITNIEYFNIEQKGKLAASVAYSLNNNLHKVIIVRNIENFNFEKGTILKFESRPKSGELTAKLNKDIYISCSGGRCCYASGSYDPNTGTITTSCKCEGGTNSQCVMKISETPPQN</sequence>
<organism evidence="1 2">
    <name type="scientific">Flagellimonas profundi</name>
    <dbReference type="NCBI Taxonomy" id="2915620"/>
    <lineage>
        <taxon>Bacteria</taxon>
        <taxon>Pseudomonadati</taxon>
        <taxon>Bacteroidota</taxon>
        <taxon>Flavobacteriia</taxon>
        <taxon>Flavobacteriales</taxon>
        <taxon>Flavobacteriaceae</taxon>
        <taxon>Flagellimonas</taxon>
    </lineage>
</organism>
<dbReference type="RefSeq" id="WP_207028888.1">
    <property type="nucleotide sequence ID" value="NZ_JAFLNM010000002.1"/>
</dbReference>
<gene>
    <name evidence="1" type="ORF">J0654_10960</name>
</gene>
<reference evidence="1 2" key="1">
    <citation type="submission" date="2021-03" db="EMBL/GenBank/DDBJ databases">
        <title>Muricauda lutimaris sp. nov. and Muricauda ruestringensis sp. nov, two marine members of the Flavobacteriaceae isolated from deep sea sediments of Western Pacific.</title>
        <authorList>
            <person name="Zhao S."/>
            <person name="Liu R."/>
        </authorList>
    </citation>
    <scope>NUCLEOTIDE SEQUENCE [LARGE SCALE GENOMIC DNA]</scope>
    <source>
        <strain evidence="1 2">BC31-3-A3</strain>
    </source>
</reference>
<protein>
    <recommendedName>
        <fullName evidence="3">EGF-like domain-containing protein</fullName>
    </recommendedName>
</protein>
<proteinExistence type="predicted"/>
<evidence type="ECO:0000313" key="1">
    <source>
        <dbReference type="EMBL" id="MBO0342170.1"/>
    </source>
</evidence>
<accession>A0ABS3FG84</accession>
<name>A0ABS3FG84_9FLAO</name>
<evidence type="ECO:0008006" key="3">
    <source>
        <dbReference type="Google" id="ProtNLM"/>
    </source>
</evidence>
<keyword evidence="2" id="KW-1185">Reference proteome</keyword>
<comment type="caution">
    <text evidence="1">The sequence shown here is derived from an EMBL/GenBank/DDBJ whole genome shotgun (WGS) entry which is preliminary data.</text>
</comment>
<dbReference type="Proteomes" id="UP000664807">
    <property type="component" value="Unassembled WGS sequence"/>
</dbReference>
<evidence type="ECO:0000313" key="2">
    <source>
        <dbReference type="Proteomes" id="UP000664807"/>
    </source>
</evidence>
<dbReference type="PROSITE" id="PS51257">
    <property type="entry name" value="PROKAR_LIPOPROTEIN"/>
    <property type="match status" value="1"/>
</dbReference>